<dbReference type="GO" id="GO:0000271">
    <property type="term" value="P:polysaccharide biosynthetic process"/>
    <property type="evidence" value="ECO:0007669"/>
    <property type="project" value="InterPro"/>
</dbReference>
<proteinExistence type="inferred from homology"/>
<evidence type="ECO:0000313" key="8">
    <source>
        <dbReference type="EMBL" id="AMQ01532.1"/>
    </source>
</evidence>
<feature type="transmembrane region" description="Helical" evidence="6">
    <location>
        <begin position="49"/>
        <end position="69"/>
    </location>
</feature>
<protein>
    <recommendedName>
        <fullName evidence="7">GtrA/DPMS transmembrane domain-containing protein</fullName>
    </recommendedName>
</protein>
<dbReference type="EMBL" id="CP014504">
    <property type="protein sequence ID" value="AMQ01532.1"/>
    <property type="molecule type" value="Genomic_DNA"/>
</dbReference>
<feature type="transmembrane region" description="Helical" evidence="6">
    <location>
        <begin position="89"/>
        <end position="107"/>
    </location>
</feature>
<reference evidence="8 9" key="1">
    <citation type="submission" date="2016-03" db="EMBL/GenBank/DDBJ databases">
        <title>Complete genome sequence of Pedobacter cryoconitis PAMC 27485.</title>
        <authorList>
            <person name="Lee J."/>
            <person name="Kim O.-S."/>
        </authorList>
    </citation>
    <scope>NUCLEOTIDE SEQUENCE [LARGE SCALE GENOMIC DNA]</scope>
    <source>
        <strain evidence="8 9">PAMC 27485</strain>
    </source>
</reference>
<keyword evidence="5 6" id="KW-0472">Membrane</keyword>
<evidence type="ECO:0000313" key="9">
    <source>
        <dbReference type="Proteomes" id="UP000071561"/>
    </source>
</evidence>
<keyword evidence="4 6" id="KW-1133">Transmembrane helix</keyword>
<feature type="transmembrane region" description="Helical" evidence="6">
    <location>
        <begin position="21"/>
        <end position="43"/>
    </location>
</feature>
<evidence type="ECO:0000259" key="7">
    <source>
        <dbReference type="Pfam" id="PF04138"/>
    </source>
</evidence>
<comment type="subcellular location">
    <subcellularLocation>
        <location evidence="1">Membrane</location>
        <topology evidence="1">Multi-pass membrane protein</topology>
    </subcellularLocation>
</comment>
<evidence type="ECO:0000256" key="3">
    <source>
        <dbReference type="ARBA" id="ARBA00022692"/>
    </source>
</evidence>
<dbReference type="GO" id="GO:0005886">
    <property type="term" value="C:plasma membrane"/>
    <property type="evidence" value="ECO:0007669"/>
    <property type="project" value="TreeGrafter"/>
</dbReference>
<evidence type="ECO:0000256" key="2">
    <source>
        <dbReference type="ARBA" id="ARBA00009399"/>
    </source>
</evidence>
<evidence type="ECO:0000256" key="4">
    <source>
        <dbReference type="ARBA" id="ARBA00022989"/>
    </source>
</evidence>
<sequence>MPQNKFSSSYFSSFLTPKILAFLKFGITGVSGLIIDFALTWFFKDELGFNKFIANGIGFTAAVISNYIIHRNWTFKANKSKPGLQFTAFFIVSLIGLLLNSAIIFLLDNQLSVNFYISKAIAIFIVFFWNFSANYFFVFKSSDQGKSI</sequence>
<evidence type="ECO:0000256" key="1">
    <source>
        <dbReference type="ARBA" id="ARBA00004141"/>
    </source>
</evidence>
<accession>A0A127VJT6</accession>
<dbReference type="PANTHER" id="PTHR38459:SF1">
    <property type="entry name" value="PROPHAGE BACTOPRENOL-LINKED GLUCOSE TRANSLOCASE HOMOLOG"/>
    <property type="match status" value="1"/>
</dbReference>
<comment type="similarity">
    <text evidence="2">Belongs to the GtrA family.</text>
</comment>
<keyword evidence="9" id="KW-1185">Reference proteome</keyword>
<dbReference type="Proteomes" id="UP000071561">
    <property type="component" value="Chromosome"/>
</dbReference>
<dbReference type="PANTHER" id="PTHR38459">
    <property type="entry name" value="PROPHAGE BACTOPRENOL-LINKED GLUCOSE TRANSLOCASE HOMOLOG"/>
    <property type="match status" value="1"/>
</dbReference>
<name>A0A127VJT6_9SPHI</name>
<dbReference type="OrthoDB" id="9812049at2"/>
<dbReference type="InterPro" id="IPR007267">
    <property type="entry name" value="GtrA_DPMS_TM"/>
</dbReference>
<dbReference type="AlphaFoldDB" id="A0A127VJT6"/>
<evidence type="ECO:0000256" key="6">
    <source>
        <dbReference type="SAM" id="Phobius"/>
    </source>
</evidence>
<feature type="transmembrane region" description="Helical" evidence="6">
    <location>
        <begin position="113"/>
        <end position="138"/>
    </location>
</feature>
<dbReference type="Pfam" id="PF04138">
    <property type="entry name" value="GtrA_DPMS_TM"/>
    <property type="match status" value="1"/>
</dbReference>
<gene>
    <name evidence="8" type="ORF">AY601_4703</name>
</gene>
<dbReference type="KEGG" id="pcm:AY601_4703"/>
<organism evidence="8 9">
    <name type="scientific">Pedobacter cryoconitis</name>
    <dbReference type="NCBI Taxonomy" id="188932"/>
    <lineage>
        <taxon>Bacteria</taxon>
        <taxon>Pseudomonadati</taxon>
        <taxon>Bacteroidota</taxon>
        <taxon>Sphingobacteriia</taxon>
        <taxon>Sphingobacteriales</taxon>
        <taxon>Sphingobacteriaceae</taxon>
        <taxon>Pedobacter</taxon>
    </lineage>
</organism>
<feature type="domain" description="GtrA/DPMS transmembrane" evidence="7">
    <location>
        <begin position="24"/>
        <end position="139"/>
    </location>
</feature>
<dbReference type="InterPro" id="IPR051401">
    <property type="entry name" value="GtrA_CellWall_Glycosyl"/>
</dbReference>
<keyword evidence="3 6" id="KW-0812">Transmembrane</keyword>
<dbReference type="RefSeq" id="WP_084359426.1">
    <property type="nucleotide sequence ID" value="NZ_CP014504.1"/>
</dbReference>
<dbReference type="PATRIC" id="fig|188932.3.peg.4878"/>
<evidence type="ECO:0000256" key="5">
    <source>
        <dbReference type="ARBA" id="ARBA00023136"/>
    </source>
</evidence>